<evidence type="ECO:0000313" key="12">
    <source>
        <dbReference type="Proteomes" id="UP000297025"/>
    </source>
</evidence>
<feature type="transmembrane region" description="Helical" evidence="7">
    <location>
        <begin position="90"/>
        <end position="117"/>
    </location>
</feature>
<feature type="transmembrane region" description="Helical" evidence="7">
    <location>
        <begin position="57"/>
        <end position="78"/>
    </location>
</feature>
<reference evidence="11 12" key="1">
    <citation type="journal article" date="2008" name="Int. J. Syst. Evol. Microbiol.">
        <title>Nocardioides daphniae sp. nov., isolated from Daphnia cucullata (Crustacea: Cladocera).</title>
        <authorList>
            <person name="Toth E.M."/>
            <person name="Keki Z."/>
            <person name="Homonnay Z.G."/>
            <person name="Borsodi A.K."/>
            <person name="Marialigeti K."/>
            <person name="Schumann P."/>
        </authorList>
    </citation>
    <scope>NUCLEOTIDE SEQUENCE [LARGE SCALE GENOMIC DNA]</scope>
    <source>
        <strain evidence="11 12">JCM 16608</strain>
    </source>
</reference>
<accession>A0A4P7UFH2</accession>
<feature type="domain" description="CAAX prenyl protease 1 N-terminal" evidence="9">
    <location>
        <begin position="38"/>
        <end position="193"/>
    </location>
</feature>
<name>A0A4P7UFH2_9ACTN</name>
<feature type="transmembrane region" description="Helical" evidence="7">
    <location>
        <begin position="166"/>
        <end position="188"/>
    </location>
</feature>
<evidence type="ECO:0000256" key="7">
    <source>
        <dbReference type="SAM" id="Phobius"/>
    </source>
</evidence>
<dbReference type="GO" id="GO:0046872">
    <property type="term" value="F:metal ion binding"/>
    <property type="evidence" value="ECO:0007669"/>
    <property type="project" value="UniProtKB-KW"/>
</dbReference>
<reference evidence="10" key="5">
    <citation type="submission" date="2024-05" db="EMBL/GenBank/DDBJ databases">
        <authorList>
            <person name="Sun Q."/>
            <person name="Sedlacek I."/>
        </authorList>
    </citation>
    <scope>NUCLEOTIDE SEQUENCE</scope>
    <source>
        <strain evidence="10">CCM 7403</strain>
    </source>
</reference>
<dbReference type="Proteomes" id="UP000297025">
    <property type="component" value="Chromosome"/>
</dbReference>
<keyword evidence="1 6" id="KW-0645">Protease</keyword>
<dbReference type="Gene3D" id="3.30.2010.10">
    <property type="entry name" value="Metalloproteases ('zincins'), catalytic domain"/>
    <property type="match status" value="1"/>
</dbReference>
<dbReference type="Pfam" id="PF16491">
    <property type="entry name" value="Peptidase_M48_N"/>
    <property type="match status" value="1"/>
</dbReference>
<dbReference type="GO" id="GO:0004222">
    <property type="term" value="F:metalloendopeptidase activity"/>
    <property type="evidence" value="ECO:0007669"/>
    <property type="project" value="InterPro"/>
</dbReference>
<dbReference type="OrthoDB" id="9781930at2"/>
<dbReference type="EMBL" id="BMCK01000002">
    <property type="protein sequence ID" value="GGD18333.1"/>
    <property type="molecule type" value="Genomic_DNA"/>
</dbReference>
<evidence type="ECO:0000313" key="11">
    <source>
        <dbReference type="EMBL" id="QCC78654.1"/>
    </source>
</evidence>
<dbReference type="PANTHER" id="PTHR10120">
    <property type="entry name" value="CAAX PRENYL PROTEASE 1"/>
    <property type="match status" value="1"/>
</dbReference>
<evidence type="ECO:0000256" key="5">
    <source>
        <dbReference type="ARBA" id="ARBA00023049"/>
    </source>
</evidence>
<keyword evidence="7" id="KW-1133">Transmembrane helix</keyword>
<dbReference type="Proteomes" id="UP000630594">
    <property type="component" value="Unassembled WGS sequence"/>
</dbReference>
<dbReference type="GO" id="GO:0006508">
    <property type="term" value="P:proteolysis"/>
    <property type="evidence" value="ECO:0007669"/>
    <property type="project" value="UniProtKB-KW"/>
</dbReference>
<feature type="transmembrane region" description="Helical" evidence="7">
    <location>
        <begin position="278"/>
        <end position="301"/>
    </location>
</feature>
<dbReference type="KEGG" id="ndp:E2C04_06680"/>
<evidence type="ECO:0000256" key="2">
    <source>
        <dbReference type="ARBA" id="ARBA00022723"/>
    </source>
</evidence>
<keyword evidence="7" id="KW-0812">Transmembrane</keyword>
<dbReference type="InterPro" id="IPR001915">
    <property type="entry name" value="Peptidase_M48"/>
</dbReference>
<evidence type="ECO:0000256" key="6">
    <source>
        <dbReference type="RuleBase" id="RU003983"/>
    </source>
</evidence>
<comment type="cofactor">
    <cofactor evidence="6">
        <name>Zn(2+)</name>
        <dbReference type="ChEBI" id="CHEBI:29105"/>
    </cofactor>
    <text evidence="6">Binds 1 zinc ion per subunit.</text>
</comment>
<dbReference type="InterPro" id="IPR032456">
    <property type="entry name" value="Peptidase_M48_N"/>
</dbReference>
<keyword evidence="13" id="KW-1185">Reference proteome</keyword>
<keyword evidence="5 6" id="KW-0482">Metalloprotease</keyword>
<comment type="similarity">
    <text evidence="6">Belongs to the peptidase M48 family.</text>
</comment>
<dbReference type="AlphaFoldDB" id="A0A4P7UFH2"/>
<organism evidence="11 12">
    <name type="scientific">Nocardioides daphniae</name>
    <dbReference type="NCBI Taxonomy" id="402297"/>
    <lineage>
        <taxon>Bacteria</taxon>
        <taxon>Bacillati</taxon>
        <taxon>Actinomycetota</taxon>
        <taxon>Actinomycetes</taxon>
        <taxon>Propionibacteriales</taxon>
        <taxon>Nocardioidaceae</taxon>
        <taxon>Nocardioides</taxon>
    </lineage>
</organism>
<reference evidence="13" key="3">
    <citation type="journal article" date="2019" name="Int. J. Syst. Evol. Microbiol.">
        <title>The Global Catalogue of Microorganisms (GCM) 10K type strain sequencing project: providing services to taxonomists for standard genome sequencing and annotation.</title>
        <authorList>
            <consortium name="The Broad Institute Genomics Platform"/>
            <consortium name="The Broad Institute Genome Sequencing Center for Infectious Disease"/>
            <person name="Wu L."/>
            <person name="Ma J."/>
        </authorList>
    </citation>
    <scope>NUCLEOTIDE SEQUENCE [LARGE SCALE GENOMIC DNA]</scope>
    <source>
        <strain evidence="13">CCM 7403</strain>
    </source>
</reference>
<evidence type="ECO:0000313" key="10">
    <source>
        <dbReference type="EMBL" id="GGD18333.1"/>
    </source>
</evidence>
<feature type="domain" description="Peptidase M48" evidence="8">
    <location>
        <begin position="201"/>
        <end position="399"/>
    </location>
</feature>
<keyword evidence="7" id="KW-0472">Membrane</keyword>
<dbReference type="Pfam" id="PF01435">
    <property type="entry name" value="Peptidase_M48"/>
    <property type="match status" value="1"/>
</dbReference>
<protein>
    <submittedName>
        <fullName evidence="11">M48 family peptidase</fullName>
    </submittedName>
</protein>
<evidence type="ECO:0000256" key="1">
    <source>
        <dbReference type="ARBA" id="ARBA00022670"/>
    </source>
</evidence>
<keyword evidence="3 6" id="KW-0378">Hydrolase</keyword>
<sequence length="409" mass="43851">MATLQVVLAGAVFVALAWWLVPWRPVPGGLGQLVLPDEVFTSDELARAESYSQAARAWSWTSLALSLALAAVLGFTGLGARLVDRLRGPWWLRSAVAAAGFVLATTLLSLGFRIGLWQLRRSYGLSTQEVGGFLRDVGVGLAMDLLISCLAVVVTVGLARRLVRAWPAVLGALAAVTVVVVSFVYPVVVEPISNDFEPLPPGELRDRITEVAAAEGVRIEDVVVADASRRTTTLNAWVSGFGATRRVVLYDNLVEETSSDELMVIVAHELAHAREQDVVVGTTLGAVGAFVAVGLVALVVTRARGAGALAHPRTVPLLLAVVAVASQLAAPVQNGISRQVEMRADLEALCVGEDPGAFVAVQTELARRSLSDPTPPAWSQWWWGSHPRVLERVTLAREWEQRGGRQWCD</sequence>
<reference evidence="10" key="2">
    <citation type="journal article" date="2014" name="Int. J. Syst. Evol. Microbiol.">
        <title>Complete genome of a new Firmicutes species belonging to the dominant human colonic microbiota ('Ruminococcus bicirculans') reveals two chromosomes and a selective capacity to utilize plant glucans.</title>
        <authorList>
            <consortium name="NISC Comparative Sequencing Program"/>
            <person name="Wegmann U."/>
            <person name="Louis P."/>
            <person name="Goesmann A."/>
            <person name="Henrissat B."/>
            <person name="Duncan S.H."/>
            <person name="Flint H.J."/>
        </authorList>
    </citation>
    <scope>NUCLEOTIDE SEQUENCE</scope>
    <source>
        <strain evidence="10">CCM 7403</strain>
    </source>
</reference>
<keyword evidence="4 6" id="KW-0862">Zinc</keyword>
<keyword evidence="2" id="KW-0479">Metal-binding</keyword>
<evidence type="ECO:0000259" key="8">
    <source>
        <dbReference type="Pfam" id="PF01435"/>
    </source>
</evidence>
<evidence type="ECO:0000256" key="3">
    <source>
        <dbReference type="ARBA" id="ARBA00022801"/>
    </source>
</evidence>
<evidence type="ECO:0000259" key="9">
    <source>
        <dbReference type="Pfam" id="PF16491"/>
    </source>
</evidence>
<gene>
    <name evidence="11" type="ORF">E2C04_06680</name>
    <name evidence="10" type="ORF">GCM10007231_16780</name>
</gene>
<evidence type="ECO:0000313" key="13">
    <source>
        <dbReference type="Proteomes" id="UP000630594"/>
    </source>
</evidence>
<feature type="transmembrane region" description="Helical" evidence="7">
    <location>
        <begin position="137"/>
        <end position="159"/>
    </location>
</feature>
<evidence type="ECO:0000256" key="4">
    <source>
        <dbReference type="ARBA" id="ARBA00022833"/>
    </source>
</evidence>
<dbReference type="EMBL" id="CP038462">
    <property type="protein sequence ID" value="QCC78654.1"/>
    <property type="molecule type" value="Genomic_DNA"/>
</dbReference>
<proteinExistence type="inferred from homology"/>
<reference evidence="11" key="4">
    <citation type="submission" date="2019-03" db="EMBL/GenBank/DDBJ databases">
        <authorList>
            <person name="Huang Y."/>
        </authorList>
    </citation>
    <scope>NUCLEOTIDE SEQUENCE</scope>
    <source>
        <strain evidence="11">JCM 16608</strain>
    </source>
</reference>